<organism evidence="1">
    <name type="scientific">marine sediment metagenome</name>
    <dbReference type="NCBI Taxonomy" id="412755"/>
    <lineage>
        <taxon>unclassified sequences</taxon>
        <taxon>metagenomes</taxon>
        <taxon>ecological metagenomes</taxon>
    </lineage>
</organism>
<proteinExistence type="predicted"/>
<gene>
    <name evidence="1" type="ORF">LCGC14_2154310</name>
</gene>
<sequence length="38" mass="3770">EGATSFIVTARVDAKIGHTADDSGANALAIATSVNVEP</sequence>
<evidence type="ECO:0000313" key="1">
    <source>
        <dbReference type="EMBL" id="KKL65501.1"/>
    </source>
</evidence>
<dbReference type="AlphaFoldDB" id="A0A0F9EGU9"/>
<feature type="non-terminal residue" evidence="1">
    <location>
        <position position="1"/>
    </location>
</feature>
<accession>A0A0F9EGU9</accession>
<name>A0A0F9EGU9_9ZZZZ</name>
<comment type="caution">
    <text evidence="1">The sequence shown here is derived from an EMBL/GenBank/DDBJ whole genome shotgun (WGS) entry which is preliminary data.</text>
</comment>
<dbReference type="EMBL" id="LAZR01027510">
    <property type="protein sequence ID" value="KKL65501.1"/>
    <property type="molecule type" value="Genomic_DNA"/>
</dbReference>
<protein>
    <submittedName>
        <fullName evidence="1">Uncharacterized protein</fullName>
    </submittedName>
</protein>
<reference evidence="1" key="1">
    <citation type="journal article" date="2015" name="Nature">
        <title>Complex archaea that bridge the gap between prokaryotes and eukaryotes.</title>
        <authorList>
            <person name="Spang A."/>
            <person name="Saw J.H."/>
            <person name="Jorgensen S.L."/>
            <person name="Zaremba-Niedzwiedzka K."/>
            <person name="Martijn J."/>
            <person name="Lind A.E."/>
            <person name="van Eijk R."/>
            <person name="Schleper C."/>
            <person name="Guy L."/>
            <person name="Ettema T.J."/>
        </authorList>
    </citation>
    <scope>NUCLEOTIDE SEQUENCE</scope>
</reference>